<reference evidence="3" key="1">
    <citation type="submission" date="2016-10" db="EMBL/GenBank/DDBJ databases">
        <authorList>
            <person name="Varghese N."/>
            <person name="Submissions S."/>
        </authorList>
    </citation>
    <scope>NUCLEOTIDE SEQUENCE [LARGE SCALE GENOMIC DNA]</scope>
    <source>
        <strain evidence="3">DSM 13327</strain>
    </source>
</reference>
<dbReference type="SMART" id="SM00530">
    <property type="entry name" value="HTH_XRE"/>
    <property type="match status" value="1"/>
</dbReference>
<dbReference type="InterPro" id="IPR010982">
    <property type="entry name" value="Lambda_DNA-bd_dom_sf"/>
</dbReference>
<dbReference type="Gene3D" id="1.10.260.40">
    <property type="entry name" value="lambda repressor-like DNA-binding domains"/>
    <property type="match status" value="1"/>
</dbReference>
<dbReference type="Proteomes" id="UP000199520">
    <property type="component" value="Unassembled WGS sequence"/>
</dbReference>
<accession>A0A1I4PT74</accession>
<dbReference type="PROSITE" id="PS50943">
    <property type="entry name" value="HTH_CROC1"/>
    <property type="match status" value="1"/>
</dbReference>
<dbReference type="InterPro" id="IPR001387">
    <property type="entry name" value="Cro/C1-type_HTH"/>
</dbReference>
<evidence type="ECO:0000313" key="2">
    <source>
        <dbReference type="EMBL" id="SFM31051.1"/>
    </source>
</evidence>
<evidence type="ECO:0000313" key="3">
    <source>
        <dbReference type="Proteomes" id="UP000199520"/>
    </source>
</evidence>
<dbReference type="EMBL" id="FOTS01000072">
    <property type="protein sequence ID" value="SFM31051.1"/>
    <property type="molecule type" value="Genomic_DNA"/>
</dbReference>
<proteinExistence type="predicted"/>
<protein>
    <submittedName>
        <fullName evidence="2">Helix-turn-helix</fullName>
    </submittedName>
</protein>
<feature type="domain" description="HTH cro/C1-type" evidence="1">
    <location>
        <begin position="33"/>
        <end position="87"/>
    </location>
</feature>
<dbReference type="GO" id="GO:0003677">
    <property type="term" value="F:DNA binding"/>
    <property type="evidence" value="ECO:0007669"/>
    <property type="project" value="InterPro"/>
</dbReference>
<keyword evidence="3" id="KW-1185">Reference proteome</keyword>
<evidence type="ECO:0000259" key="1">
    <source>
        <dbReference type="PROSITE" id="PS50943"/>
    </source>
</evidence>
<dbReference type="RefSeq" id="WP_217645142.1">
    <property type="nucleotide sequence ID" value="NZ_FOTS01000072.1"/>
</dbReference>
<dbReference type="AlphaFoldDB" id="A0A1I4PT74"/>
<organism evidence="2 3">
    <name type="scientific">Pelosinus propionicus DSM 13327</name>
    <dbReference type="NCBI Taxonomy" id="1123291"/>
    <lineage>
        <taxon>Bacteria</taxon>
        <taxon>Bacillati</taxon>
        <taxon>Bacillota</taxon>
        <taxon>Negativicutes</taxon>
        <taxon>Selenomonadales</taxon>
        <taxon>Sporomusaceae</taxon>
        <taxon>Pelosinus</taxon>
    </lineage>
</organism>
<name>A0A1I4PT74_9FIRM</name>
<sequence length="89" mass="9998">MNWKEAKKIIASDPEVAQALKENEVEYKIIMQVLNARLEKKMTQKDLAVLANTQQANIARLESGKSNPSVNFLSKVAKGLGKKLEIRFV</sequence>
<gene>
    <name evidence="2" type="ORF">SAMN04490355_107223</name>
</gene>
<dbReference type="SUPFAM" id="SSF47413">
    <property type="entry name" value="lambda repressor-like DNA-binding domains"/>
    <property type="match status" value="1"/>
</dbReference>
<dbReference type="CDD" id="cd00093">
    <property type="entry name" value="HTH_XRE"/>
    <property type="match status" value="1"/>
</dbReference>
<dbReference type="STRING" id="1123291.SAMN04490355_107223"/>
<dbReference type="Pfam" id="PF01381">
    <property type="entry name" value="HTH_3"/>
    <property type="match status" value="1"/>
</dbReference>